<keyword evidence="2" id="KW-0808">Transferase</keyword>
<dbReference type="STRING" id="1450537.A0A395HVA2"/>
<dbReference type="GeneID" id="37202004"/>
<reference evidence="2 3" key="1">
    <citation type="submission" date="2018-02" db="EMBL/GenBank/DDBJ databases">
        <title>The genomes of Aspergillus section Nigri reveals drivers in fungal speciation.</title>
        <authorList>
            <consortium name="DOE Joint Genome Institute"/>
            <person name="Vesth T.C."/>
            <person name="Nybo J."/>
            <person name="Theobald S."/>
            <person name="Brandl J."/>
            <person name="Frisvad J.C."/>
            <person name="Nielsen K.F."/>
            <person name="Lyhne E.K."/>
            <person name="Kogle M.E."/>
            <person name="Kuo A."/>
            <person name="Riley R."/>
            <person name="Clum A."/>
            <person name="Nolan M."/>
            <person name="Lipzen A."/>
            <person name="Salamov A."/>
            <person name="Henrissat B."/>
            <person name="Wiebenga A."/>
            <person name="De vries R.P."/>
            <person name="Grigoriev I.V."/>
            <person name="Mortensen U.H."/>
            <person name="Andersen M.R."/>
            <person name="Baker S.E."/>
        </authorList>
    </citation>
    <scope>NUCLEOTIDE SEQUENCE [LARGE SCALE GENOMIC DNA]</scope>
    <source>
        <strain evidence="2 3">CBS 101889</strain>
    </source>
</reference>
<dbReference type="EMBL" id="KZ824287">
    <property type="protein sequence ID" value="RAL11737.1"/>
    <property type="molecule type" value="Genomic_DNA"/>
</dbReference>
<feature type="domain" description="Aminoglycoside phosphotransferase" evidence="1">
    <location>
        <begin position="48"/>
        <end position="276"/>
    </location>
</feature>
<evidence type="ECO:0000313" key="3">
    <source>
        <dbReference type="Proteomes" id="UP000248961"/>
    </source>
</evidence>
<dbReference type="Gene3D" id="3.90.1200.10">
    <property type="match status" value="1"/>
</dbReference>
<dbReference type="VEuPathDB" id="FungiDB:BO97DRAFT_435121"/>
<keyword evidence="3" id="KW-1185">Reference proteome</keyword>
<keyword evidence="2" id="KW-0418">Kinase</keyword>
<sequence length="322" mass="36928">MSDNEHDDRRDDRPDDKDKQCIACGWPLVSYCYNSHVRLIYSGDDRGVWKIGTDMVLKERGPEEGLRSEREIAKLLVQCPEIPAPKLLHDWVDRRGRYFILEEQVQGEPLHKVWSKLSAGQKTAIADQVVQACQKLRTFTSQSIESVNGGPCYPPFIHGSRSRTQGPFHSDLDFQTAVSGGFRGPLNRGPPREAVERLMERMPASKPYVLSHSDLHQANIIVKNGSLSGIIDWEYAGYYPIWYEYIRAARGGFNKDDRDWKALLRERFEAHGEGHPNALQWWDDYLALKEYPILGPWGRELLYQLLAPSAYRSVRSVRSKSL</sequence>
<accession>A0A395HVA2</accession>
<gene>
    <name evidence="2" type="ORF">BO97DRAFT_435121</name>
</gene>
<evidence type="ECO:0000313" key="2">
    <source>
        <dbReference type="EMBL" id="RAL11737.1"/>
    </source>
</evidence>
<dbReference type="InterPro" id="IPR051678">
    <property type="entry name" value="AGP_Transferase"/>
</dbReference>
<dbReference type="Proteomes" id="UP000248961">
    <property type="component" value="Unassembled WGS sequence"/>
</dbReference>
<dbReference type="PANTHER" id="PTHR21310:SF15">
    <property type="entry name" value="AMINOGLYCOSIDE PHOSPHOTRANSFERASE DOMAIN-CONTAINING PROTEIN"/>
    <property type="match status" value="1"/>
</dbReference>
<proteinExistence type="predicted"/>
<dbReference type="RefSeq" id="XP_025550891.1">
    <property type="nucleotide sequence ID" value="XM_025697715.1"/>
</dbReference>
<dbReference type="CDD" id="cd05120">
    <property type="entry name" value="APH_ChoK_like"/>
    <property type="match status" value="1"/>
</dbReference>
<dbReference type="InterPro" id="IPR002575">
    <property type="entry name" value="Aminoglycoside_PTrfase"/>
</dbReference>
<dbReference type="AlphaFoldDB" id="A0A395HVA2"/>
<dbReference type="Pfam" id="PF01636">
    <property type="entry name" value="APH"/>
    <property type="match status" value="1"/>
</dbReference>
<dbReference type="GO" id="GO:0016301">
    <property type="term" value="F:kinase activity"/>
    <property type="evidence" value="ECO:0007669"/>
    <property type="project" value="UniProtKB-KW"/>
</dbReference>
<evidence type="ECO:0000259" key="1">
    <source>
        <dbReference type="Pfam" id="PF01636"/>
    </source>
</evidence>
<dbReference type="PANTHER" id="PTHR21310">
    <property type="entry name" value="AMINOGLYCOSIDE PHOSPHOTRANSFERASE-RELATED-RELATED"/>
    <property type="match status" value="1"/>
</dbReference>
<dbReference type="SUPFAM" id="SSF56112">
    <property type="entry name" value="Protein kinase-like (PK-like)"/>
    <property type="match status" value="1"/>
</dbReference>
<protein>
    <submittedName>
        <fullName evidence="2">Kinase-like protein</fullName>
    </submittedName>
</protein>
<organism evidence="2 3">
    <name type="scientific">Aspergillus homomorphus (strain CBS 101889)</name>
    <dbReference type="NCBI Taxonomy" id="1450537"/>
    <lineage>
        <taxon>Eukaryota</taxon>
        <taxon>Fungi</taxon>
        <taxon>Dikarya</taxon>
        <taxon>Ascomycota</taxon>
        <taxon>Pezizomycotina</taxon>
        <taxon>Eurotiomycetes</taxon>
        <taxon>Eurotiomycetidae</taxon>
        <taxon>Eurotiales</taxon>
        <taxon>Aspergillaceae</taxon>
        <taxon>Aspergillus</taxon>
        <taxon>Aspergillus subgen. Circumdati</taxon>
    </lineage>
</organism>
<dbReference type="OrthoDB" id="8300194at2759"/>
<name>A0A395HVA2_ASPHC</name>
<dbReference type="InterPro" id="IPR011009">
    <property type="entry name" value="Kinase-like_dom_sf"/>
</dbReference>